<dbReference type="EMBL" id="MAAO01000006">
    <property type="protein sequence ID" value="OUR96505.1"/>
    <property type="molecule type" value="Genomic_DNA"/>
</dbReference>
<keyword evidence="1" id="KW-1133">Transmembrane helix</keyword>
<feature type="transmembrane region" description="Helical" evidence="1">
    <location>
        <begin position="44"/>
        <end position="67"/>
    </location>
</feature>
<evidence type="ECO:0000313" key="3">
    <source>
        <dbReference type="Proteomes" id="UP000196531"/>
    </source>
</evidence>
<reference evidence="3" key="1">
    <citation type="journal article" date="2017" name="Proc. Natl. Acad. Sci. U.S.A.">
        <title>Simulation of Deepwater Horizon oil plume reveals substrate specialization within a complex community of hydrocarbon-degraders.</title>
        <authorList>
            <person name="Hu P."/>
            <person name="Dubinsky E.A."/>
            <person name="Probst A.J."/>
            <person name="Wang J."/>
            <person name="Sieber C.M.K."/>
            <person name="Tom L.M."/>
            <person name="Gardinali P."/>
            <person name="Banfield J.F."/>
            <person name="Atlas R.M."/>
            <person name="Andersen G.L."/>
        </authorList>
    </citation>
    <scope>NUCLEOTIDE SEQUENCE [LARGE SCALE GENOMIC DNA]</scope>
</reference>
<organism evidence="2 3">
    <name type="scientific">Halobacteriovorax marinus</name>
    <dbReference type="NCBI Taxonomy" id="97084"/>
    <lineage>
        <taxon>Bacteria</taxon>
        <taxon>Pseudomonadati</taxon>
        <taxon>Bdellovibrionota</taxon>
        <taxon>Bacteriovoracia</taxon>
        <taxon>Bacteriovoracales</taxon>
        <taxon>Halobacteriovoraceae</taxon>
        <taxon>Halobacteriovorax</taxon>
    </lineage>
</organism>
<gene>
    <name evidence="2" type="ORF">A9Q84_09150</name>
</gene>
<feature type="transmembrane region" description="Helical" evidence="1">
    <location>
        <begin position="95"/>
        <end position="118"/>
    </location>
</feature>
<dbReference type="AlphaFoldDB" id="A0A1Y5F6Y0"/>
<name>A0A1Y5F6Y0_9BACT</name>
<comment type="caution">
    <text evidence="2">The sequence shown here is derived from an EMBL/GenBank/DDBJ whole genome shotgun (WGS) entry which is preliminary data.</text>
</comment>
<sequence length="179" mass="20930">MDTNIKTGGNMTHKTPKNLERAKIYRFLFQGRTFFINPTFQKKFMGFIFATVIISLGVMHGANWVFFNKFMTYGETLNLPSNHPFFRLLLEQQEYMTMVFIACSLVLSISLCTFGLFFSHRIAGPLYHLQKAFSEANKNGNTLNEIHFRHDDFFQEIPREMNQYLSRISVESKESRKVS</sequence>
<accession>A0A1Y5F6Y0</accession>
<evidence type="ECO:0000256" key="1">
    <source>
        <dbReference type="SAM" id="Phobius"/>
    </source>
</evidence>
<evidence type="ECO:0000313" key="2">
    <source>
        <dbReference type="EMBL" id="OUR96505.1"/>
    </source>
</evidence>
<keyword evidence="1" id="KW-0472">Membrane</keyword>
<keyword evidence="1" id="KW-0812">Transmembrane</keyword>
<evidence type="ECO:0008006" key="4">
    <source>
        <dbReference type="Google" id="ProtNLM"/>
    </source>
</evidence>
<protein>
    <recommendedName>
        <fullName evidence="4">Methyl-accepting chemotaxis protein</fullName>
    </recommendedName>
</protein>
<proteinExistence type="predicted"/>
<dbReference type="Proteomes" id="UP000196531">
    <property type="component" value="Unassembled WGS sequence"/>
</dbReference>